<name>A0ABQ5BC20_9ASTR</name>
<dbReference type="InterPro" id="IPR035513">
    <property type="entry name" value="Invertase/methylesterase_inhib"/>
</dbReference>
<dbReference type="SMART" id="SM00856">
    <property type="entry name" value="PMEI"/>
    <property type="match status" value="1"/>
</dbReference>
<evidence type="ECO:0000256" key="3">
    <source>
        <dbReference type="ARBA" id="ARBA00007786"/>
    </source>
</evidence>
<evidence type="ECO:0000256" key="7">
    <source>
        <dbReference type="ARBA" id="ARBA00047928"/>
    </source>
</evidence>
<feature type="chain" id="PRO_5045513648" evidence="8">
    <location>
        <begin position="22"/>
        <end position="514"/>
    </location>
</feature>
<dbReference type="CDD" id="cd15798">
    <property type="entry name" value="PMEI-like_3"/>
    <property type="match status" value="1"/>
</dbReference>
<evidence type="ECO:0000313" key="10">
    <source>
        <dbReference type="EMBL" id="GJT12380.1"/>
    </source>
</evidence>
<dbReference type="InterPro" id="IPR006501">
    <property type="entry name" value="Pectinesterase_inhib_dom"/>
</dbReference>
<dbReference type="Pfam" id="PF01095">
    <property type="entry name" value="Pectinesterase"/>
    <property type="match status" value="1"/>
</dbReference>
<dbReference type="InterPro" id="IPR011050">
    <property type="entry name" value="Pectin_lyase_fold/virulence"/>
</dbReference>
<protein>
    <submittedName>
        <fullName evidence="10">Probable pectinesterase/pectinesterase inhibitor 51</fullName>
    </submittedName>
</protein>
<keyword evidence="11" id="KW-1185">Reference proteome</keyword>
<evidence type="ECO:0000256" key="1">
    <source>
        <dbReference type="ARBA" id="ARBA00005184"/>
    </source>
</evidence>
<reference evidence="10" key="2">
    <citation type="submission" date="2022-01" db="EMBL/GenBank/DDBJ databases">
        <authorList>
            <person name="Yamashiro T."/>
            <person name="Shiraishi A."/>
            <person name="Satake H."/>
            <person name="Nakayama K."/>
        </authorList>
    </citation>
    <scope>NUCLEOTIDE SEQUENCE</scope>
</reference>
<evidence type="ECO:0000313" key="11">
    <source>
        <dbReference type="Proteomes" id="UP001151760"/>
    </source>
</evidence>
<comment type="similarity">
    <text evidence="2">In the N-terminal section; belongs to the PMEI family.</text>
</comment>
<keyword evidence="8" id="KW-0732">Signal</keyword>
<evidence type="ECO:0000256" key="2">
    <source>
        <dbReference type="ARBA" id="ARBA00006027"/>
    </source>
</evidence>
<dbReference type="Gene3D" id="2.160.20.10">
    <property type="entry name" value="Single-stranded right-handed beta-helix, Pectin lyase-like"/>
    <property type="match status" value="2"/>
</dbReference>
<evidence type="ECO:0000259" key="9">
    <source>
        <dbReference type="SMART" id="SM00856"/>
    </source>
</evidence>
<dbReference type="PANTHER" id="PTHR31707">
    <property type="entry name" value="PECTINESTERASE"/>
    <property type="match status" value="1"/>
</dbReference>
<gene>
    <name evidence="10" type="ORF">Tco_0859422</name>
</gene>
<comment type="caution">
    <text evidence="10">The sequence shown here is derived from an EMBL/GenBank/DDBJ whole genome shotgun (WGS) entry which is preliminary data.</text>
</comment>
<dbReference type="EMBL" id="BQNB010013143">
    <property type="protein sequence ID" value="GJT12380.1"/>
    <property type="molecule type" value="Genomic_DNA"/>
</dbReference>
<evidence type="ECO:0000256" key="6">
    <source>
        <dbReference type="ARBA" id="ARBA00023316"/>
    </source>
</evidence>
<feature type="domain" description="Pectinesterase inhibitor" evidence="9">
    <location>
        <begin position="34"/>
        <end position="181"/>
    </location>
</feature>
<keyword evidence="5" id="KW-0063">Aspartyl esterase</keyword>
<dbReference type="Pfam" id="PF04043">
    <property type="entry name" value="PMEI"/>
    <property type="match status" value="1"/>
</dbReference>
<comment type="pathway">
    <text evidence="1">Glycan metabolism; pectin degradation; 2-dehydro-3-deoxy-D-gluconate from pectin: step 1/5.</text>
</comment>
<dbReference type="Proteomes" id="UP001151760">
    <property type="component" value="Unassembled WGS sequence"/>
</dbReference>
<dbReference type="InterPro" id="IPR000070">
    <property type="entry name" value="Pectinesterase_cat"/>
</dbReference>
<sequence>MAITLLFISFLVLISSTSNFAVDHHPPGKHAASSPSDQIRQACKATRNQTLCESSFSKSSNLTTPTKIIQTALSMSLNNIHTAQAKVQEILITSKNNPNRTTAAKNCMEHLRNSEYRIKSTLEVLPHGKIKDARAWTSAGFAYQYDCWSGLNNVNDTKIVVDTMSFIMTFLISYTSNALSMIRAYDVFGDNTAMWGPPKTERDGFWENAMGGRGGKGLGLPVGLKVDVTVCKGAGGGCKYGTVQEAVNAAPDWGGGRRFVILVKAGVYKETVRVGLEKQNVVILGEGMGRTVITGDLSVGQSGISTYNTATVGVLGDGFMASNLTFENTADLNAHQAVAFRTTSDQSIMEDCNVDFIFGNSAAIFQDCTILVRPRQDKAEKGEDNALTAHARNDPAQSTGFVFQNCLINGTEEYMKIYYSNPKVHKNFLGRPWKEFSRTVFIGCTLEALITREGWMPWKGEFGLTTLYYGEYNNSGKGSDTTRRVKWSSRIPPEHVNVYFTTNFIQSDQWKLTS</sequence>
<comment type="similarity">
    <text evidence="3">In the C-terminal section; belongs to the pectinesterase family.</text>
</comment>
<keyword evidence="6" id="KW-0961">Cell wall biogenesis/degradation</keyword>
<dbReference type="NCBIfam" id="TIGR01614">
    <property type="entry name" value="PME_inhib"/>
    <property type="match status" value="1"/>
</dbReference>
<dbReference type="SUPFAM" id="SSF101148">
    <property type="entry name" value="Plant invertase/pectin methylesterase inhibitor"/>
    <property type="match status" value="1"/>
</dbReference>
<keyword evidence="4" id="KW-0378">Hydrolase</keyword>
<evidence type="ECO:0000256" key="8">
    <source>
        <dbReference type="SAM" id="SignalP"/>
    </source>
</evidence>
<evidence type="ECO:0000256" key="5">
    <source>
        <dbReference type="ARBA" id="ARBA00023085"/>
    </source>
</evidence>
<dbReference type="SUPFAM" id="SSF51126">
    <property type="entry name" value="Pectin lyase-like"/>
    <property type="match status" value="1"/>
</dbReference>
<dbReference type="Gene3D" id="1.20.140.40">
    <property type="entry name" value="Invertase/pectin methylesterase inhibitor family protein"/>
    <property type="match status" value="1"/>
</dbReference>
<organism evidence="10 11">
    <name type="scientific">Tanacetum coccineum</name>
    <dbReference type="NCBI Taxonomy" id="301880"/>
    <lineage>
        <taxon>Eukaryota</taxon>
        <taxon>Viridiplantae</taxon>
        <taxon>Streptophyta</taxon>
        <taxon>Embryophyta</taxon>
        <taxon>Tracheophyta</taxon>
        <taxon>Spermatophyta</taxon>
        <taxon>Magnoliopsida</taxon>
        <taxon>eudicotyledons</taxon>
        <taxon>Gunneridae</taxon>
        <taxon>Pentapetalae</taxon>
        <taxon>asterids</taxon>
        <taxon>campanulids</taxon>
        <taxon>Asterales</taxon>
        <taxon>Asteraceae</taxon>
        <taxon>Asteroideae</taxon>
        <taxon>Anthemideae</taxon>
        <taxon>Anthemidinae</taxon>
        <taxon>Tanacetum</taxon>
    </lineage>
</organism>
<comment type="catalytic activity">
    <reaction evidence="7">
        <text>[(1-&gt;4)-alpha-D-galacturonosyl methyl ester](n) + n H2O = [(1-&gt;4)-alpha-D-galacturonosyl](n) + n methanol + n H(+)</text>
        <dbReference type="Rhea" id="RHEA:22380"/>
        <dbReference type="Rhea" id="RHEA-COMP:14570"/>
        <dbReference type="Rhea" id="RHEA-COMP:14573"/>
        <dbReference type="ChEBI" id="CHEBI:15377"/>
        <dbReference type="ChEBI" id="CHEBI:15378"/>
        <dbReference type="ChEBI" id="CHEBI:17790"/>
        <dbReference type="ChEBI" id="CHEBI:140522"/>
        <dbReference type="ChEBI" id="CHEBI:140523"/>
        <dbReference type="EC" id="3.1.1.11"/>
    </reaction>
</comment>
<feature type="signal peptide" evidence="8">
    <location>
        <begin position="1"/>
        <end position="21"/>
    </location>
</feature>
<accession>A0ABQ5BC20</accession>
<dbReference type="InterPro" id="IPR012334">
    <property type="entry name" value="Pectin_lyas_fold"/>
</dbReference>
<proteinExistence type="inferred from homology"/>
<evidence type="ECO:0000256" key="4">
    <source>
        <dbReference type="ARBA" id="ARBA00022801"/>
    </source>
</evidence>
<reference evidence="10" key="1">
    <citation type="journal article" date="2022" name="Int. J. Mol. Sci.">
        <title>Draft Genome of Tanacetum Coccineum: Genomic Comparison of Closely Related Tanacetum-Family Plants.</title>
        <authorList>
            <person name="Yamashiro T."/>
            <person name="Shiraishi A."/>
            <person name="Nakayama K."/>
            <person name="Satake H."/>
        </authorList>
    </citation>
    <scope>NUCLEOTIDE SEQUENCE</scope>
</reference>